<keyword evidence="2" id="KW-1185">Reference proteome</keyword>
<proteinExistence type="predicted"/>
<gene>
    <name evidence="1" type="ORF">AYI68_g1802</name>
</gene>
<dbReference type="Proteomes" id="UP000187455">
    <property type="component" value="Unassembled WGS sequence"/>
</dbReference>
<evidence type="ECO:0000313" key="1">
    <source>
        <dbReference type="EMBL" id="OLY84043.1"/>
    </source>
</evidence>
<dbReference type="PANTHER" id="PTHR31859:SF1">
    <property type="entry name" value="TETRATRICOPEPTIDE REPEAT PROTEIN 39C"/>
    <property type="match status" value="1"/>
</dbReference>
<organism evidence="1 2">
    <name type="scientific">Smittium mucronatum</name>
    <dbReference type="NCBI Taxonomy" id="133383"/>
    <lineage>
        <taxon>Eukaryota</taxon>
        <taxon>Fungi</taxon>
        <taxon>Fungi incertae sedis</taxon>
        <taxon>Zoopagomycota</taxon>
        <taxon>Kickxellomycotina</taxon>
        <taxon>Harpellomycetes</taxon>
        <taxon>Harpellales</taxon>
        <taxon>Legeriomycetaceae</taxon>
        <taxon>Smittium</taxon>
    </lineage>
</organism>
<evidence type="ECO:0000313" key="2">
    <source>
        <dbReference type="Proteomes" id="UP000187455"/>
    </source>
</evidence>
<dbReference type="GO" id="GO:0005829">
    <property type="term" value="C:cytosol"/>
    <property type="evidence" value="ECO:0007669"/>
    <property type="project" value="TreeGrafter"/>
</dbReference>
<comment type="caution">
    <text evidence="1">The sequence shown here is derived from an EMBL/GenBank/DDBJ whole genome shotgun (WGS) entry which is preliminary data.</text>
</comment>
<accession>A0A1R0H4L4</accession>
<dbReference type="Pfam" id="PF10300">
    <property type="entry name" value="Iml2-TPR_39"/>
    <property type="match status" value="2"/>
</dbReference>
<reference evidence="1 2" key="1">
    <citation type="journal article" date="2016" name="Mol. Biol. Evol.">
        <title>Genome-Wide Survey of Gut Fungi (Harpellales) Reveals the First Horizontally Transferred Ubiquitin Gene from a Mosquito Host.</title>
        <authorList>
            <person name="Wang Y."/>
            <person name="White M.M."/>
            <person name="Kvist S."/>
            <person name="Moncalvo J.M."/>
        </authorList>
    </citation>
    <scope>NUCLEOTIDE SEQUENCE [LARGE SCALE GENOMIC DNA]</scope>
    <source>
        <strain evidence="1 2">ALG-7-W6</strain>
    </source>
</reference>
<name>A0A1R0H4L4_9FUNG</name>
<dbReference type="GO" id="GO:0005634">
    <property type="term" value="C:nucleus"/>
    <property type="evidence" value="ECO:0007669"/>
    <property type="project" value="TreeGrafter"/>
</dbReference>
<protein>
    <submittedName>
        <fullName evidence="1">Tetratricopeptide repeat protein 39B</fullName>
    </submittedName>
</protein>
<sequence length="1170" mass="133559">MTDHQSFNNTKFEQTNNIKDVEISSNITGIFNHGNFSATSFGSRNLDSRNSIFENVLFKSNSNSIPKNLDYGKNDIYLIPAKPSESNLSILTNKNNPLDSNLEWFRNDLIEFPKVRPPSFYSRSRDPSKVSIYSDVHNSTGHLKDRSAQYGTKAQSIQIPFSSLSPQNPVNYDPPFPKPPSNLLSDLESISSSPLYNKSKPIPSLTPDANRFKSTVLISKESSVPIETPFFTPTVYSRDSIEDLKLPTESFDSNIREAPLQSMSHVAPPSLDPPLSRDEQQLFNSRYAICLFLNSKYAESEKLLLKNSLQNDLYSSEGYATVALIKSAVSFDRDLLKLALDACSDLVAKATEVKNTCDSTSQEQIQETPKNDSVVSWFKSSYSKVASINIYKSSHSIYLKISQMSSIQRNAELICAEAYLLRAVANVILNEGIFSFLKETWNIKTSYFVYKDCFGYINWCKEKESPEATESLKSLDSNFVNGVYLGAGIFHVIFSMMPPKLLKLFKYVGLSSNLGRGLDLLKKSANIKSDFNIDHSYEEIEFCPDGTVSRSLSIESFKTANMHFSPEHSQNNQDSSDKLLRFAKSPECDVRSELSFLTLISYHTILCPETGNDKFDLDFAYSLIKQKSKIFSNSLILMFFAGKVFELKNNIEKAIHYYKIMDRISFEPDSSWYKMSHLGIWQISCCKMAMGNWSDAYEGFKTLLAESNWSKAVIAYCAVICLYEKYLVDNDPQILTRVISELAEIPDLKKKIAGKSLAIEKFVIRKSRKFFMQDNFLLLPSLEMLQVLNFIDKTPHSRLKYLLENKVNQYLSSNLSNSISTNYQNISEPKNFDGEYTKMEYGKAIDSGISPLEILARCWANEHIYEENLSAESSDIKINDDKLYDKFCLTDSDFNCFNEYRHSYYADDLALVLLLQAAMHFSIAFPFSSRGSKPSLSLEQTRHSELSKISAIRLLRISNKVKLDHYLVVYGRLILASVYLYSGEPEISKLHFNTILDCRVFSTSPEIFPTSDNEKIDSFIDSKISETSSLSRICDTTQYNNLKQDFYINHERDTMMNSKIQRHLISKSDYRFLDLETFFQLGLLRKFYVENSPRIDLDHTDSSALKNEILSNSTFQDHSDEYDSFSDLLFSDPDSFYGWQKSKNIKAYSLKNKIDTFCHNRLKIVEDSKP</sequence>
<dbReference type="InterPro" id="IPR019412">
    <property type="entry name" value="IML2/TPR_39"/>
</dbReference>
<dbReference type="AlphaFoldDB" id="A0A1R0H4L4"/>
<dbReference type="GO" id="GO:0005741">
    <property type="term" value="C:mitochondrial outer membrane"/>
    <property type="evidence" value="ECO:0007669"/>
    <property type="project" value="TreeGrafter"/>
</dbReference>
<dbReference type="PANTHER" id="PTHR31859">
    <property type="entry name" value="TETRATRICOPEPTIDE REPEAT PROTEIN 39 FAMILY MEMBER"/>
    <property type="match status" value="1"/>
</dbReference>
<dbReference type="OrthoDB" id="43460at2759"/>
<dbReference type="EMBL" id="LSSL01000643">
    <property type="protein sequence ID" value="OLY84043.1"/>
    <property type="molecule type" value="Genomic_DNA"/>
</dbReference>